<accession>A0A4U5M2W7</accession>
<gene>
    <name evidence="1" type="ORF">L596_026941</name>
</gene>
<evidence type="ECO:0000313" key="1">
    <source>
        <dbReference type="EMBL" id="TKR63060.1"/>
    </source>
</evidence>
<reference evidence="1 2" key="2">
    <citation type="journal article" date="2019" name="G3 (Bethesda)">
        <title>Hybrid Assembly of the Genome of the Entomopathogenic Nematode Steinernema carpocapsae Identifies the X-Chromosome.</title>
        <authorList>
            <person name="Serra L."/>
            <person name="Macchietto M."/>
            <person name="Macias-Munoz A."/>
            <person name="McGill C.J."/>
            <person name="Rodriguez I.M."/>
            <person name="Rodriguez B."/>
            <person name="Murad R."/>
            <person name="Mortazavi A."/>
        </authorList>
    </citation>
    <scope>NUCLEOTIDE SEQUENCE [LARGE SCALE GENOMIC DNA]</scope>
    <source>
        <strain evidence="1 2">ALL</strain>
    </source>
</reference>
<proteinExistence type="predicted"/>
<name>A0A4U5M2W7_STECR</name>
<dbReference type="AlphaFoldDB" id="A0A4U5M2W7"/>
<protein>
    <submittedName>
        <fullName evidence="1">Uncharacterized protein</fullName>
    </submittedName>
</protein>
<dbReference type="Proteomes" id="UP000298663">
    <property type="component" value="Unassembled WGS sequence"/>
</dbReference>
<sequence>MITCELTWESKSDAGGVHVIGIVLQRSQIDGRAEPSWQVFWLYSDLSKRQLKYGGFQKAKKNEEGYENLMAIDKGQTSARSNKTQPGKTRFFTITAIKALTQTPNSEFTGFSFKDEKFKDKENMNAVPNLFIAQVYQLASQDYKGLNNINSESKHLTGLFVFLSLSTVTSCYLLTTVPSMTTYLISSVCGQKLLENTGKKRESLHRIYTVKGYAVMRTNLRKLNSLLNTTRYL</sequence>
<comment type="caution">
    <text evidence="1">The sequence shown here is derived from an EMBL/GenBank/DDBJ whole genome shotgun (WGS) entry which is preliminary data.</text>
</comment>
<reference evidence="1 2" key="1">
    <citation type="journal article" date="2015" name="Genome Biol.">
        <title>Comparative genomics of Steinernema reveals deeply conserved gene regulatory networks.</title>
        <authorList>
            <person name="Dillman A.R."/>
            <person name="Macchietto M."/>
            <person name="Porter C.F."/>
            <person name="Rogers A."/>
            <person name="Williams B."/>
            <person name="Antoshechkin I."/>
            <person name="Lee M.M."/>
            <person name="Goodwin Z."/>
            <person name="Lu X."/>
            <person name="Lewis E.E."/>
            <person name="Goodrich-Blair H."/>
            <person name="Stock S.P."/>
            <person name="Adams B.J."/>
            <person name="Sternberg P.W."/>
            <person name="Mortazavi A."/>
        </authorList>
    </citation>
    <scope>NUCLEOTIDE SEQUENCE [LARGE SCALE GENOMIC DNA]</scope>
    <source>
        <strain evidence="1 2">ALL</strain>
    </source>
</reference>
<organism evidence="1 2">
    <name type="scientific">Steinernema carpocapsae</name>
    <name type="common">Entomopathogenic nematode</name>
    <dbReference type="NCBI Taxonomy" id="34508"/>
    <lineage>
        <taxon>Eukaryota</taxon>
        <taxon>Metazoa</taxon>
        <taxon>Ecdysozoa</taxon>
        <taxon>Nematoda</taxon>
        <taxon>Chromadorea</taxon>
        <taxon>Rhabditida</taxon>
        <taxon>Tylenchina</taxon>
        <taxon>Panagrolaimomorpha</taxon>
        <taxon>Strongyloidoidea</taxon>
        <taxon>Steinernematidae</taxon>
        <taxon>Steinernema</taxon>
    </lineage>
</organism>
<evidence type="ECO:0000313" key="2">
    <source>
        <dbReference type="Proteomes" id="UP000298663"/>
    </source>
</evidence>
<keyword evidence="2" id="KW-1185">Reference proteome</keyword>
<dbReference type="EMBL" id="AZBU02000010">
    <property type="protein sequence ID" value="TKR63060.1"/>
    <property type="molecule type" value="Genomic_DNA"/>
</dbReference>